<keyword evidence="4" id="KW-0106">Calcium</keyword>
<proteinExistence type="inferred from homology"/>
<dbReference type="PANTHER" id="PTHR42693">
    <property type="entry name" value="ARYLSULFATASE FAMILY MEMBER"/>
    <property type="match status" value="1"/>
</dbReference>
<dbReference type="Gene3D" id="3.40.720.10">
    <property type="entry name" value="Alkaline Phosphatase, subunit A"/>
    <property type="match status" value="1"/>
</dbReference>
<comment type="caution">
    <text evidence="7">The sequence shown here is derived from an EMBL/GenBank/DDBJ whole genome shotgun (WGS) entry which is preliminary data.</text>
</comment>
<dbReference type="PANTHER" id="PTHR42693:SF53">
    <property type="entry name" value="ENDO-4-O-SULFATASE"/>
    <property type="match status" value="1"/>
</dbReference>
<feature type="domain" description="Sulfatase N-terminal" evidence="6">
    <location>
        <begin position="31"/>
        <end position="387"/>
    </location>
</feature>
<dbReference type="GO" id="GO:0046872">
    <property type="term" value="F:metal ion binding"/>
    <property type="evidence" value="ECO:0007669"/>
    <property type="project" value="UniProtKB-KW"/>
</dbReference>
<dbReference type="OrthoDB" id="9783154at2"/>
<evidence type="ECO:0000256" key="5">
    <source>
        <dbReference type="SAM" id="SignalP"/>
    </source>
</evidence>
<dbReference type="EC" id="3.1.6.1" evidence="7"/>
<feature type="chain" id="PRO_5023121442" evidence="5">
    <location>
        <begin position="21"/>
        <end position="505"/>
    </location>
</feature>
<dbReference type="InterPro" id="IPR017850">
    <property type="entry name" value="Alkaline_phosphatase_core_sf"/>
</dbReference>
<accession>A0A5C5ZDH2</accession>
<dbReference type="PROSITE" id="PS00523">
    <property type="entry name" value="SULFATASE_1"/>
    <property type="match status" value="1"/>
</dbReference>
<dbReference type="Pfam" id="PF00884">
    <property type="entry name" value="Sulfatase"/>
    <property type="match status" value="1"/>
</dbReference>
<evidence type="ECO:0000259" key="6">
    <source>
        <dbReference type="Pfam" id="PF00884"/>
    </source>
</evidence>
<gene>
    <name evidence="7" type="primary">atsA_1</name>
    <name evidence="7" type="ORF">Pla123a_00020</name>
</gene>
<dbReference type="InterPro" id="IPR050738">
    <property type="entry name" value="Sulfatase"/>
</dbReference>
<keyword evidence="2" id="KW-0479">Metal-binding</keyword>
<dbReference type="CDD" id="cd16145">
    <property type="entry name" value="ARS_like"/>
    <property type="match status" value="1"/>
</dbReference>
<dbReference type="GO" id="GO:0004065">
    <property type="term" value="F:arylsulfatase activity"/>
    <property type="evidence" value="ECO:0007669"/>
    <property type="project" value="UniProtKB-EC"/>
</dbReference>
<evidence type="ECO:0000256" key="4">
    <source>
        <dbReference type="ARBA" id="ARBA00022837"/>
    </source>
</evidence>
<reference evidence="7 8" key="1">
    <citation type="submission" date="2019-02" db="EMBL/GenBank/DDBJ databases">
        <title>Deep-cultivation of Planctomycetes and their phenomic and genomic characterization uncovers novel biology.</title>
        <authorList>
            <person name="Wiegand S."/>
            <person name="Jogler M."/>
            <person name="Boedeker C."/>
            <person name="Pinto D."/>
            <person name="Vollmers J."/>
            <person name="Rivas-Marin E."/>
            <person name="Kohn T."/>
            <person name="Peeters S.H."/>
            <person name="Heuer A."/>
            <person name="Rast P."/>
            <person name="Oberbeckmann S."/>
            <person name="Bunk B."/>
            <person name="Jeske O."/>
            <person name="Meyerdierks A."/>
            <person name="Storesund J.E."/>
            <person name="Kallscheuer N."/>
            <person name="Luecker S."/>
            <person name="Lage O.M."/>
            <person name="Pohl T."/>
            <person name="Merkel B.J."/>
            <person name="Hornburger P."/>
            <person name="Mueller R.-W."/>
            <person name="Bruemmer F."/>
            <person name="Labrenz M."/>
            <person name="Spormann A.M."/>
            <person name="Op Den Camp H."/>
            <person name="Overmann J."/>
            <person name="Amann R."/>
            <person name="Jetten M.S.M."/>
            <person name="Mascher T."/>
            <person name="Medema M.H."/>
            <person name="Devos D.P."/>
            <person name="Kaster A.-K."/>
            <person name="Ovreas L."/>
            <person name="Rohde M."/>
            <person name="Galperin M.Y."/>
            <person name="Jogler C."/>
        </authorList>
    </citation>
    <scope>NUCLEOTIDE SEQUENCE [LARGE SCALE GENOMIC DNA]</scope>
    <source>
        <strain evidence="7 8">Pla123a</strain>
    </source>
</reference>
<keyword evidence="3 7" id="KW-0378">Hydrolase</keyword>
<evidence type="ECO:0000313" key="8">
    <source>
        <dbReference type="Proteomes" id="UP000318478"/>
    </source>
</evidence>
<evidence type="ECO:0000313" key="7">
    <source>
        <dbReference type="EMBL" id="TWT85196.1"/>
    </source>
</evidence>
<sequence length="505" mass="55664" precursor="true">MTRCALLFLLVVCRALPALAAEDATTRETPPNIVFILADDLGYGELGCYGQEKIRTPNIDRLAGQGVRFLQHYSGSPVCAPARCSLLTGQHGGHAEIRANRDSGNGRIFPAQWPISSEVTTIAQVLKRRGYATGAFGKWGLGPMRSTGAPNDKGFDRFYGYLCQRNAHSYFPRFLDSDDHEVEVNRFAIPGHFRQPTGEVAAADYRGENYAPDLILEQALKFLDDHKSGPFFLYLPFVEPHLAMQPPEEWVERYPKEWDAERGPYRGENGYLPHPRPRAAYAAIISDLDQHVGQVLAALDQHGLAENTVVVFTSDNGSTFGVGGVGGVDVAFFDSTGGLKGAKASVYEGGLRVPCIVRWPGVTKPGQTTDAASYFPDWFPTLAGIADATAQPTQPLDGQDLRPVLRGEALTRPGPMVWEFGGYGGMVAVRDGDWKALRRDLKRKNKLDWELYNLADDPNESRDLAADHPERVRGLERAYLANRTIEPDFPLPIYDRQTGSALTSR</sequence>
<feature type="signal peptide" evidence="5">
    <location>
        <begin position="1"/>
        <end position="20"/>
    </location>
</feature>
<dbReference type="RefSeq" id="WP_146583478.1">
    <property type="nucleotide sequence ID" value="NZ_SJPO01000001.1"/>
</dbReference>
<dbReference type="InterPro" id="IPR024607">
    <property type="entry name" value="Sulfatase_CS"/>
</dbReference>
<evidence type="ECO:0000256" key="1">
    <source>
        <dbReference type="ARBA" id="ARBA00008779"/>
    </source>
</evidence>
<comment type="similarity">
    <text evidence="1">Belongs to the sulfatase family.</text>
</comment>
<dbReference type="SUPFAM" id="SSF53649">
    <property type="entry name" value="Alkaline phosphatase-like"/>
    <property type="match status" value="1"/>
</dbReference>
<evidence type="ECO:0000256" key="2">
    <source>
        <dbReference type="ARBA" id="ARBA00022723"/>
    </source>
</evidence>
<keyword evidence="5" id="KW-0732">Signal</keyword>
<name>A0A5C5ZDH2_9BACT</name>
<dbReference type="AlphaFoldDB" id="A0A5C5ZDH2"/>
<dbReference type="Proteomes" id="UP000318478">
    <property type="component" value="Unassembled WGS sequence"/>
</dbReference>
<evidence type="ECO:0000256" key="3">
    <source>
        <dbReference type="ARBA" id="ARBA00022801"/>
    </source>
</evidence>
<organism evidence="7 8">
    <name type="scientific">Posidoniimonas polymericola</name>
    <dbReference type="NCBI Taxonomy" id="2528002"/>
    <lineage>
        <taxon>Bacteria</taxon>
        <taxon>Pseudomonadati</taxon>
        <taxon>Planctomycetota</taxon>
        <taxon>Planctomycetia</taxon>
        <taxon>Pirellulales</taxon>
        <taxon>Lacipirellulaceae</taxon>
        <taxon>Posidoniimonas</taxon>
    </lineage>
</organism>
<dbReference type="InterPro" id="IPR000917">
    <property type="entry name" value="Sulfatase_N"/>
</dbReference>
<keyword evidence="8" id="KW-1185">Reference proteome</keyword>
<dbReference type="Gene3D" id="3.30.1120.10">
    <property type="match status" value="1"/>
</dbReference>
<protein>
    <submittedName>
        <fullName evidence="7">Arylsulfatase</fullName>
        <ecNumber evidence="7">3.1.6.1</ecNumber>
    </submittedName>
</protein>
<dbReference type="EMBL" id="SJPO01000001">
    <property type="protein sequence ID" value="TWT85196.1"/>
    <property type="molecule type" value="Genomic_DNA"/>
</dbReference>